<dbReference type="GO" id="GO:0015628">
    <property type="term" value="P:protein secretion by the type II secretion system"/>
    <property type="evidence" value="ECO:0007669"/>
    <property type="project" value="InterPro"/>
</dbReference>
<dbReference type="RefSeq" id="WP_058502323.1">
    <property type="nucleotide sequence ID" value="NZ_CAAAJA010000010.1"/>
</dbReference>
<evidence type="ECO:0000313" key="13">
    <source>
        <dbReference type="EMBL" id="QBR84131.1"/>
    </source>
</evidence>
<keyword evidence="7 11" id="KW-1133">Transmembrane helix</keyword>
<dbReference type="SUPFAM" id="SSF54523">
    <property type="entry name" value="Pili subunits"/>
    <property type="match status" value="1"/>
</dbReference>
<evidence type="ECO:0000256" key="10">
    <source>
        <dbReference type="ARBA" id="ARBA00030775"/>
    </source>
</evidence>
<accession>A0AAX1EG56</accession>
<evidence type="ECO:0000256" key="4">
    <source>
        <dbReference type="ARBA" id="ARBA00022481"/>
    </source>
</evidence>
<evidence type="ECO:0000256" key="11">
    <source>
        <dbReference type="SAM" id="Phobius"/>
    </source>
</evidence>
<comment type="similarity">
    <text evidence="9">Belongs to the GSP H family.</text>
</comment>
<comment type="subcellular location">
    <subcellularLocation>
        <location evidence="1">Cell inner membrane</location>
        <topology evidence="1">Single-pass membrane protein</topology>
    </subcellularLocation>
</comment>
<dbReference type="Gene3D" id="3.55.40.10">
    <property type="entry name" value="minor pseudopilin epsh domain"/>
    <property type="match status" value="1"/>
</dbReference>
<evidence type="ECO:0000256" key="7">
    <source>
        <dbReference type="ARBA" id="ARBA00022989"/>
    </source>
</evidence>
<evidence type="ECO:0000256" key="5">
    <source>
        <dbReference type="ARBA" id="ARBA00022519"/>
    </source>
</evidence>
<feature type="domain" description="General secretion pathway GspH" evidence="12">
    <location>
        <begin position="54"/>
        <end position="151"/>
    </location>
</feature>
<dbReference type="GO" id="GO:0015627">
    <property type="term" value="C:type II protein secretion system complex"/>
    <property type="evidence" value="ECO:0007669"/>
    <property type="project" value="InterPro"/>
</dbReference>
<evidence type="ECO:0000259" key="12">
    <source>
        <dbReference type="Pfam" id="PF12019"/>
    </source>
</evidence>
<evidence type="ECO:0000256" key="1">
    <source>
        <dbReference type="ARBA" id="ARBA00004377"/>
    </source>
</evidence>
<dbReference type="InterPro" id="IPR012902">
    <property type="entry name" value="N_methyl_site"/>
</dbReference>
<protein>
    <recommendedName>
        <fullName evidence="2">Type II secretion system protein H</fullName>
    </recommendedName>
    <alternativeName>
        <fullName evidence="10">General secretion pathway protein H</fullName>
    </alternativeName>
</protein>
<dbReference type="GO" id="GO:0005886">
    <property type="term" value="C:plasma membrane"/>
    <property type="evidence" value="ECO:0007669"/>
    <property type="project" value="UniProtKB-SubCell"/>
</dbReference>
<dbReference type="Pfam" id="PF12019">
    <property type="entry name" value="GspH"/>
    <property type="match status" value="1"/>
</dbReference>
<feature type="transmembrane region" description="Helical" evidence="11">
    <location>
        <begin position="21"/>
        <end position="43"/>
    </location>
</feature>
<evidence type="ECO:0000256" key="6">
    <source>
        <dbReference type="ARBA" id="ARBA00022692"/>
    </source>
</evidence>
<dbReference type="AlphaFoldDB" id="A0AAX1EG56"/>
<evidence type="ECO:0000256" key="2">
    <source>
        <dbReference type="ARBA" id="ARBA00021549"/>
    </source>
</evidence>
<keyword evidence="8 11" id="KW-0472">Membrane</keyword>
<dbReference type="Pfam" id="PF07963">
    <property type="entry name" value="N_methyl"/>
    <property type="match status" value="1"/>
</dbReference>
<evidence type="ECO:0000256" key="8">
    <source>
        <dbReference type="ARBA" id="ARBA00023136"/>
    </source>
</evidence>
<keyword evidence="6 11" id="KW-0812">Transmembrane</keyword>
<reference evidence="13 14" key="1">
    <citation type="submission" date="2019-03" db="EMBL/GenBank/DDBJ databases">
        <title>Diverse conjugative elements silence natural transformation in Legionella species.</title>
        <authorList>
            <person name="Durieux I."/>
            <person name="Ginevra C."/>
            <person name="Attaiech L."/>
            <person name="Picq K."/>
            <person name="Juan P.A."/>
            <person name="Jarraud S."/>
            <person name="Charpentier X."/>
        </authorList>
    </citation>
    <scope>NUCLEOTIDE SEQUENCE [LARGE SCALE GENOMIC DNA]</scope>
    <source>
        <strain evidence="13 14">HL-0427-4011</strain>
    </source>
</reference>
<dbReference type="InterPro" id="IPR049875">
    <property type="entry name" value="TypeII_GspH"/>
</dbReference>
<proteinExistence type="inferred from homology"/>
<gene>
    <name evidence="13" type="primary">gspH</name>
    <name evidence="13" type="ORF">E3983_07030</name>
</gene>
<dbReference type="InterPro" id="IPR002416">
    <property type="entry name" value="T2SS_protein-GspH"/>
</dbReference>
<dbReference type="InterPro" id="IPR022346">
    <property type="entry name" value="T2SS_GspH"/>
</dbReference>
<evidence type="ECO:0000256" key="9">
    <source>
        <dbReference type="ARBA" id="ARBA00025772"/>
    </source>
</evidence>
<evidence type="ECO:0000256" key="3">
    <source>
        <dbReference type="ARBA" id="ARBA00022475"/>
    </source>
</evidence>
<sequence length="174" mass="19240">MKRRRFHSKSLSTQFSQGFTLIEILVVLIIIGITISFALLAFGDFGVSRRISMATDQFANTLRLAQQQAILESSTLGIIMKNGSYQIYRFQPNKGWNPVSNKGVFAVQHFPPQAATRLKVSSTVKKGAPDIIINSSGDITPFTLNIMTKNQEIVKTLIGRHDGYLLIQDPPSGS</sequence>
<evidence type="ECO:0000313" key="14">
    <source>
        <dbReference type="Proteomes" id="UP000295517"/>
    </source>
</evidence>
<organism evidence="13 14">
    <name type="scientific">Legionella israelensis</name>
    <dbReference type="NCBI Taxonomy" id="454"/>
    <lineage>
        <taxon>Bacteria</taxon>
        <taxon>Pseudomonadati</taxon>
        <taxon>Pseudomonadota</taxon>
        <taxon>Gammaproteobacteria</taxon>
        <taxon>Legionellales</taxon>
        <taxon>Legionellaceae</taxon>
        <taxon>Legionella</taxon>
    </lineage>
</organism>
<dbReference type="NCBIfam" id="TIGR02532">
    <property type="entry name" value="IV_pilin_GFxxxE"/>
    <property type="match status" value="1"/>
</dbReference>
<name>A0AAX1EG56_9GAMM</name>
<dbReference type="EMBL" id="CP038254">
    <property type="protein sequence ID" value="QBR84131.1"/>
    <property type="molecule type" value="Genomic_DNA"/>
</dbReference>
<keyword evidence="4" id="KW-0488">Methylation</keyword>
<dbReference type="PROSITE" id="PS00409">
    <property type="entry name" value="PROKAR_NTER_METHYL"/>
    <property type="match status" value="1"/>
</dbReference>
<dbReference type="PRINTS" id="PR00885">
    <property type="entry name" value="BCTERIALGSPH"/>
</dbReference>
<keyword evidence="3" id="KW-1003">Cell membrane</keyword>
<dbReference type="NCBIfam" id="TIGR01708">
    <property type="entry name" value="typeII_sec_gspH"/>
    <property type="match status" value="1"/>
</dbReference>
<keyword evidence="5" id="KW-0997">Cell inner membrane</keyword>
<dbReference type="Proteomes" id="UP000295517">
    <property type="component" value="Chromosome"/>
</dbReference>
<dbReference type="InterPro" id="IPR045584">
    <property type="entry name" value="Pilin-like"/>
</dbReference>